<accession>A0A0G4L636</accession>
<evidence type="ECO:0008006" key="3">
    <source>
        <dbReference type="Google" id="ProtNLM"/>
    </source>
</evidence>
<evidence type="ECO:0000313" key="1">
    <source>
        <dbReference type="EMBL" id="CRK17507.1"/>
    </source>
</evidence>
<dbReference type="Proteomes" id="UP000045706">
    <property type="component" value="Unassembled WGS sequence"/>
</dbReference>
<dbReference type="EMBL" id="CVQI01008002">
    <property type="protein sequence ID" value="CRK17507.1"/>
    <property type="molecule type" value="Genomic_DNA"/>
</dbReference>
<sequence>MPPKRFISEKPGSRSRQPRGYFASTYDALTSSENASIVRSVIVFGAAVSFLSSSWGEFLLPPNLGSYKVNRRLCTTRRLSASAPLGCCTINGEGELISWEYGVSLCSRGLVACERMVCELV</sequence>
<organism evidence="1 2">
    <name type="scientific">Verticillium longisporum</name>
    <name type="common">Verticillium dahliae var. longisporum</name>
    <dbReference type="NCBI Taxonomy" id="100787"/>
    <lineage>
        <taxon>Eukaryota</taxon>
        <taxon>Fungi</taxon>
        <taxon>Dikarya</taxon>
        <taxon>Ascomycota</taxon>
        <taxon>Pezizomycotina</taxon>
        <taxon>Sordariomycetes</taxon>
        <taxon>Hypocreomycetidae</taxon>
        <taxon>Glomerellales</taxon>
        <taxon>Plectosphaerellaceae</taxon>
        <taxon>Verticillium</taxon>
    </lineage>
</organism>
<dbReference type="AlphaFoldDB" id="A0A0G4L636"/>
<reference evidence="2" key="1">
    <citation type="submission" date="2015-05" db="EMBL/GenBank/DDBJ databases">
        <authorList>
            <person name="Fogelqvist Johan"/>
        </authorList>
    </citation>
    <scope>NUCLEOTIDE SEQUENCE [LARGE SCALE GENOMIC DNA]</scope>
</reference>
<gene>
    <name evidence="1" type="ORF">BN1723_011324</name>
</gene>
<protein>
    <recommendedName>
        <fullName evidence="3">TOM core complex subunit Tom6</fullName>
    </recommendedName>
</protein>
<name>A0A0G4L636_VERLO</name>
<proteinExistence type="predicted"/>
<evidence type="ECO:0000313" key="2">
    <source>
        <dbReference type="Proteomes" id="UP000045706"/>
    </source>
</evidence>